<accession>A0A9D2DJR7</accession>
<keyword evidence="1" id="KW-0143">Chaperone</keyword>
<dbReference type="GO" id="GO:0042274">
    <property type="term" value="P:ribosomal small subunit biogenesis"/>
    <property type="evidence" value="ECO:0007669"/>
    <property type="project" value="UniProtKB-UniRule"/>
</dbReference>
<gene>
    <name evidence="1" type="primary">rimM</name>
    <name evidence="2" type="ORF">IAA22_04015</name>
</gene>
<dbReference type="EMBL" id="DXBZ01000073">
    <property type="protein sequence ID" value="HIZ18260.1"/>
    <property type="molecule type" value="Genomic_DNA"/>
</dbReference>
<dbReference type="InterPro" id="IPR009000">
    <property type="entry name" value="Transl_B-barrel_sf"/>
</dbReference>
<dbReference type="AlphaFoldDB" id="A0A9D2DJR7"/>
<dbReference type="InterPro" id="IPR011961">
    <property type="entry name" value="RimM"/>
</dbReference>
<protein>
    <recommendedName>
        <fullName evidence="1">Ribosome maturation factor RimM</fullName>
    </recommendedName>
</protein>
<keyword evidence="1" id="KW-0698">rRNA processing</keyword>
<dbReference type="Proteomes" id="UP000824029">
    <property type="component" value="Unassembled WGS sequence"/>
</dbReference>
<dbReference type="GO" id="GO:0005737">
    <property type="term" value="C:cytoplasm"/>
    <property type="evidence" value="ECO:0007669"/>
    <property type="project" value="UniProtKB-SubCell"/>
</dbReference>
<dbReference type="HAMAP" id="MF_00014">
    <property type="entry name" value="Ribosome_mat_RimM"/>
    <property type="match status" value="1"/>
</dbReference>
<comment type="subcellular location">
    <subcellularLocation>
        <location evidence="1">Cytoplasm</location>
    </subcellularLocation>
</comment>
<dbReference type="SUPFAM" id="SSF50346">
    <property type="entry name" value="PRC-barrel domain"/>
    <property type="match status" value="1"/>
</dbReference>
<dbReference type="Gene3D" id="2.40.30.60">
    <property type="entry name" value="RimM"/>
    <property type="match status" value="1"/>
</dbReference>
<comment type="similarity">
    <text evidence="1">Belongs to the RimM family.</text>
</comment>
<dbReference type="InterPro" id="IPR011033">
    <property type="entry name" value="PRC_barrel-like_sf"/>
</dbReference>
<dbReference type="GO" id="GO:0006364">
    <property type="term" value="P:rRNA processing"/>
    <property type="evidence" value="ECO:0007669"/>
    <property type="project" value="UniProtKB-UniRule"/>
</dbReference>
<comment type="subunit">
    <text evidence="1">Binds ribosomal protein uS19.</text>
</comment>
<keyword evidence="1" id="KW-0690">Ribosome biogenesis</keyword>
<name>A0A9D2DJR7_9ACTN</name>
<evidence type="ECO:0000313" key="2">
    <source>
        <dbReference type="EMBL" id="HIZ18260.1"/>
    </source>
</evidence>
<reference evidence="2" key="2">
    <citation type="submission" date="2021-04" db="EMBL/GenBank/DDBJ databases">
        <authorList>
            <person name="Gilroy R."/>
        </authorList>
    </citation>
    <scope>NUCLEOTIDE SEQUENCE</scope>
    <source>
        <strain evidence="2">ChiHecolR3B27-1887</strain>
    </source>
</reference>
<comment type="function">
    <text evidence="1">An accessory protein needed during the final step in the assembly of 30S ribosomal subunit, possibly for assembly of the head region. Essential for efficient processing of 16S rRNA. May be needed both before and after RbfA during the maturation of 16S rRNA. It has affinity for free ribosomal 30S subunits but not for 70S ribosomes.</text>
</comment>
<organism evidence="2 3">
    <name type="scientific">Candidatus Olsenella stercoravium</name>
    <dbReference type="NCBI Taxonomy" id="2838713"/>
    <lineage>
        <taxon>Bacteria</taxon>
        <taxon>Bacillati</taxon>
        <taxon>Actinomycetota</taxon>
        <taxon>Coriobacteriia</taxon>
        <taxon>Coriobacteriales</taxon>
        <taxon>Atopobiaceae</taxon>
        <taxon>Olsenella</taxon>
    </lineage>
</organism>
<dbReference type="GO" id="GO:0043022">
    <property type="term" value="F:ribosome binding"/>
    <property type="evidence" value="ECO:0007669"/>
    <property type="project" value="InterPro"/>
</dbReference>
<dbReference type="SUPFAM" id="SSF50447">
    <property type="entry name" value="Translation proteins"/>
    <property type="match status" value="1"/>
</dbReference>
<dbReference type="GO" id="GO:0005840">
    <property type="term" value="C:ribosome"/>
    <property type="evidence" value="ECO:0007669"/>
    <property type="project" value="InterPro"/>
</dbReference>
<dbReference type="InterPro" id="IPR036976">
    <property type="entry name" value="RimM_N_sf"/>
</dbReference>
<comment type="domain">
    <text evidence="1">The PRC barrel domain binds ribosomal protein uS19.</text>
</comment>
<reference evidence="2" key="1">
    <citation type="journal article" date="2021" name="PeerJ">
        <title>Extensive microbial diversity within the chicken gut microbiome revealed by metagenomics and culture.</title>
        <authorList>
            <person name="Gilroy R."/>
            <person name="Ravi A."/>
            <person name="Getino M."/>
            <person name="Pursley I."/>
            <person name="Horton D.L."/>
            <person name="Alikhan N.F."/>
            <person name="Baker D."/>
            <person name="Gharbi K."/>
            <person name="Hall N."/>
            <person name="Watson M."/>
            <person name="Adriaenssens E.M."/>
            <person name="Foster-Nyarko E."/>
            <person name="Jarju S."/>
            <person name="Secka A."/>
            <person name="Antonio M."/>
            <person name="Oren A."/>
            <person name="Chaudhuri R.R."/>
            <person name="La Ragione R."/>
            <person name="Hildebrand F."/>
            <person name="Pallen M.J."/>
        </authorList>
    </citation>
    <scope>NUCLEOTIDE SEQUENCE</scope>
    <source>
        <strain evidence="2">ChiHecolR3B27-1887</strain>
    </source>
</reference>
<dbReference type="Gene3D" id="2.30.30.240">
    <property type="entry name" value="PRC-barrel domain"/>
    <property type="match status" value="1"/>
</dbReference>
<comment type="caution">
    <text evidence="2">The sequence shown here is derived from an EMBL/GenBank/DDBJ whole genome shotgun (WGS) entry which is preliminary data.</text>
</comment>
<proteinExistence type="inferred from homology"/>
<evidence type="ECO:0000256" key="1">
    <source>
        <dbReference type="HAMAP-Rule" id="MF_00014"/>
    </source>
</evidence>
<evidence type="ECO:0000313" key="3">
    <source>
        <dbReference type="Proteomes" id="UP000824029"/>
    </source>
</evidence>
<sequence length="171" mass="18355">MPDRFRCIARVQKAHGRQGEVVTVPVRGLPPLVREGLEVAVVPPSLRGDRWHRILACGSDGRSGSLVSLSGIEDLSAAEAIVGKVLLARDSELPEDLALHDARRLVGRDVRDAGTGEIAQISEVMTGPANDVWVLSGPRGELLLPVIDEVVRDVPESGPIDVRVPAGLEWE</sequence>
<keyword evidence="1" id="KW-0963">Cytoplasm</keyword>